<feature type="transmembrane region" description="Helical" evidence="1">
    <location>
        <begin position="83"/>
        <end position="102"/>
    </location>
</feature>
<proteinExistence type="predicted"/>
<dbReference type="Proteomes" id="UP000186058">
    <property type="component" value="Unassembled WGS sequence"/>
</dbReference>
<gene>
    <name evidence="2" type="ORF">A3844_16110</name>
</gene>
<dbReference type="RefSeq" id="WP_074107965.1">
    <property type="nucleotide sequence ID" value="NZ_LVWI01000044.1"/>
</dbReference>
<keyword evidence="1" id="KW-1133">Transmembrane helix</keyword>
<organism evidence="2 3">
    <name type="scientific">Paenibacillus helianthi</name>
    <dbReference type="NCBI Taxonomy" id="1349432"/>
    <lineage>
        <taxon>Bacteria</taxon>
        <taxon>Bacillati</taxon>
        <taxon>Bacillota</taxon>
        <taxon>Bacilli</taxon>
        <taxon>Bacillales</taxon>
        <taxon>Paenibacillaceae</taxon>
        <taxon>Paenibacillus</taxon>
    </lineage>
</organism>
<feature type="transmembrane region" description="Helical" evidence="1">
    <location>
        <begin position="114"/>
        <end position="136"/>
    </location>
</feature>
<reference evidence="2 3" key="1">
    <citation type="submission" date="2016-03" db="EMBL/GenBank/DDBJ databases">
        <authorList>
            <person name="Sant'Anna F.H."/>
            <person name="Ambrosini A."/>
            <person name="Souza R."/>
            <person name="Bach E."/>
            <person name="Fernandes G."/>
            <person name="Balsanelli E."/>
            <person name="Baura V.A."/>
            <person name="Souza E.M."/>
            <person name="Passaglia L."/>
        </authorList>
    </citation>
    <scope>NUCLEOTIDE SEQUENCE [LARGE SCALE GENOMIC DNA]</scope>
    <source>
        <strain evidence="2 3">P26E</strain>
    </source>
</reference>
<feature type="transmembrane region" description="Helical" evidence="1">
    <location>
        <begin position="42"/>
        <end position="62"/>
    </location>
</feature>
<keyword evidence="1" id="KW-0472">Membrane</keyword>
<keyword evidence="3" id="KW-1185">Reference proteome</keyword>
<evidence type="ECO:0008006" key="4">
    <source>
        <dbReference type="Google" id="ProtNLM"/>
    </source>
</evidence>
<feature type="transmembrane region" description="Helical" evidence="1">
    <location>
        <begin position="9"/>
        <end position="30"/>
    </location>
</feature>
<dbReference type="Pfam" id="PF11391">
    <property type="entry name" value="DUF2798"/>
    <property type="match status" value="2"/>
</dbReference>
<name>A0ABX3ELN3_9BACL</name>
<evidence type="ECO:0000256" key="1">
    <source>
        <dbReference type="SAM" id="Phobius"/>
    </source>
</evidence>
<protein>
    <recommendedName>
        <fullName evidence="4">DUF2798 domain-containing protein</fullName>
    </recommendedName>
</protein>
<accession>A0ABX3ELN3</accession>
<sequence length="156" mass="17070">MGKNKKEALIFTAIMCTLMVLFMSIYNVILSTGWTTSVITEVAIGFVPALIVGLFMDVVVVSRIAKGIAFKLVKPTDPTLKKVLTISFFMVCGMVLCMSLYGTLAHYGFSGNFFAHYFSTVGLNFICALPLQLIVVGPLTRFLFMRIFPVPAHAAA</sequence>
<dbReference type="InterPro" id="IPR021529">
    <property type="entry name" value="DUF2798"/>
</dbReference>
<evidence type="ECO:0000313" key="3">
    <source>
        <dbReference type="Proteomes" id="UP000186058"/>
    </source>
</evidence>
<dbReference type="EMBL" id="LVWI01000044">
    <property type="protein sequence ID" value="OKP85456.1"/>
    <property type="molecule type" value="Genomic_DNA"/>
</dbReference>
<comment type="caution">
    <text evidence="2">The sequence shown here is derived from an EMBL/GenBank/DDBJ whole genome shotgun (WGS) entry which is preliminary data.</text>
</comment>
<keyword evidence="1" id="KW-0812">Transmembrane</keyword>
<evidence type="ECO:0000313" key="2">
    <source>
        <dbReference type="EMBL" id="OKP85456.1"/>
    </source>
</evidence>